<dbReference type="GO" id="GO:0016747">
    <property type="term" value="F:acyltransferase activity, transferring groups other than amino-acyl groups"/>
    <property type="evidence" value="ECO:0007669"/>
    <property type="project" value="InterPro"/>
</dbReference>
<evidence type="ECO:0000313" key="3">
    <source>
        <dbReference type="Proteomes" id="UP000315628"/>
    </source>
</evidence>
<reference evidence="2 3" key="1">
    <citation type="submission" date="2019-06" db="EMBL/GenBank/DDBJ databases">
        <title>Sequencing the genomes of 1000 actinobacteria strains.</title>
        <authorList>
            <person name="Klenk H.-P."/>
        </authorList>
    </citation>
    <scope>NUCLEOTIDE SEQUENCE [LARGE SCALE GENOMIC DNA]</scope>
    <source>
        <strain evidence="2 3">DSM 18935</strain>
    </source>
</reference>
<keyword evidence="3" id="KW-1185">Reference proteome</keyword>
<name>A0A560WB11_9MICO</name>
<proteinExistence type="predicted"/>
<accession>A0A560WB11</accession>
<keyword evidence="2" id="KW-0808">Transferase</keyword>
<dbReference type="Proteomes" id="UP000315628">
    <property type="component" value="Unassembled WGS sequence"/>
</dbReference>
<dbReference type="Gene3D" id="3.40.630.30">
    <property type="match status" value="1"/>
</dbReference>
<dbReference type="AlphaFoldDB" id="A0A560WB11"/>
<dbReference type="InterPro" id="IPR000182">
    <property type="entry name" value="GNAT_dom"/>
</dbReference>
<dbReference type="SUPFAM" id="SSF55729">
    <property type="entry name" value="Acyl-CoA N-acyltransferases (Nat)"/>
    <property type="match status" value="1"/>
</dbReference>
<dbReference type="EMBL" id="VIUW01000003">
    <property type="protein sequence ID" value="TWD14675.1"/>
    <property type="molecule type" value="Genomic_DNA"/>
</dbReference>
<organism evidence="2 3">
    <name type="scientific">Marihabitans asiaticum</name>
    <dbReference type="NCBI Taxonomy" id="415218"/>
    <lineage>
        <taxon>Bacteria</taxon>
        <taxon>Bacillati</taxon>
        <taxon>Actinomycetota</taxon>
        <taxon>Actinomycetes</taxon>
        <taxon>Micrococcales</taxon>
        <taxon>Intrasporangiaceae</taxon>
        <taxon>Marihabitans</taxon>
    </lineage>
</organism>
<dbReference type="InterPro" id="IPR016181">
    <property type="entry name" value="Acyl_CoA_acyltransferase"/>
</dbReference>
<feature type="domain" description="N-acetyltransferase" evidence="1">
    <location>
        <begin position="115"/>
        <end position="252"/>
    </location>
</feature>
<dbReference type="RefSeq" id="WP_170236261.1">
    <property type="nucleotide sequence ID" value="NZ_BAAAYT010000002.1"/>
</dbReference>
<dbReference type="PROSITE" id="PS51186">
    <property type="entry name" value="GNAT"/>
    <property type="match status" value="1"/>
</dbReference>
<gene>
    <name evidence="2" type="ORF">FB557_2097</name>
</gene>
<protein>
    <submittedName>
        <fullName evidence="2">Acetyltransferase (GNAT) family protein</fullName>
    </submittedName>
</protein>
<comment type="caution">
    <text evidence="2">The sequence shown here is derived from an EMBL/GenBank/DDBJ whole genome shotgun (WGS) entry which is preliminary data.</text>
</comment>
<evidence type="ECO:0000313" key="2">
    <source>
        <dbReference type="EMBL" id="TWD14675.1"/>
    </source>
</evidence>
<sequence>MTVAALTKGDLLALAGGHPVIECEVDASSTRSVGLRSRTGWAALVLRPTRTHGTPVDLLGDDAATIVSLLTDPPTARWLDDHGASGATITRPHAPEVITALGTDPAAYTDWEWLVTTRPPAPPARAVEDLNETCREEITSFLAKHSPRSDGRPFAWPGQLWLGVRDPRGQLLGVGCRDWSLGGYPKLTGIATASARRGEGIGRSVTAALTRHALDESSMCTIEHYSDNVVAARLYRDMGFDQAVEWRSGPLR</sequence>
<dbReference type="Pfam" id="PF00583">
    <property type="entry name" value="Acetyltransf_1"/>
    <property type="match status" value="1"/>
</dbReference>
<evidence type="ECO:0000259" key="1">
    <source>
        <dbReference type="PROSITE" id="PS51186"/>
    </source>
</evidence>